<dbReference type="VEuPathDB" id="FungiDB:CR_01420W_A"/>
<dbReference type="SMR" id="Q5A9D7"/>
<dbReference type="SMART" id="SM00717">
    <property type="entry name" value="SANT"/>
    <property type="match status" value="1"/>
</dbReference>
<dbReference type="InterPro" id="IPR009057">
    <property type="entry name" value="Homeodomain-like_sf"/>
</dbReference>
<dbReference type="GO" id="GO:0000995">
    <property type="term" value="F:RNA polymerase III general transcription initiation factor activity"/>
    <property type="evidence" value="ECO:0007669"/>
    <property type="project" value="InterPro"/>
</dbReference>
<dbReference type="eggNOG" id="KOG2009">
    <property type="taxonomic scope" value="Eukaryota"/>
</dbReference>
<accession>Q5A9D7</accession>
<name>Q5A9D7_CANAL</name>
<feature type="compositionally biased region" description="Basic and acidic residues" evidence="1">
    <location>
        <begin position="414"/>
        <end position="440"/>
    </location>
</feature>
<dbReference type="SUPFAM" id="SSF46689">
    <property type="entry name" value="Homeodomain-like"/>
    <property type="match status" value="1"/>
</dbReference>
<dbReference type="InterPro" id="IPR017884">
    <property type="entry name" value="SANT_dom"/>
</dbReference>
<protein>
    <submittedName>
        <fullName evidence="4">Transcription factor TFIIIB subunit</fullName>
    </submittedName>
</protein>
<dbReference type="PIRSF" id="PIRSF037327">
    <property type="entry name" value="TFIIIB_Bdp1_fun"/>
    <property type="match status" value="1"/>
</dbReference>
<dbReference type="PROSITE" id="PS51293">
    <property type="entry name" value="SANT"/>
    <property type="match status" value="1"/>
</dbReference>
<feature type="compositionally biased region" description="Basic and acidic residues" evidence="1">
    <location>
        <begin position="290"/>
        <end position="311"/>
    </location>
</feature>
<organism evidence="4 5">
    <name type="scientific">Candida albicans (strain SC5314 / ATCC MYA-2876)</name>
    <name type="common">Yeast</name>
    <dbReference type="NCBI Taxonomy" id="237561"/>
    <lineage>
        <taxon>Eukaryota</taxon>
        <taxon>Fungi</taxon>
        <taxon>Dikarya</taxon>
        <taxon>Ascomycota</taxon>
        <taxon>Saccharomycotina</taxon>
        <taxon>Pichiomycetes</taxon>
        <taxon>Debaryomycetaceae</taxon>
        <taxon>Candida/Lodderomyces clade</taxon>
        <taxon>Candida</taxon>
    </lineage>
</organism>
<dbReference type="STRING" id="237561.Q5A9D7"/>
<dbReference type="FunCoup" id="Q5A9D7">
    <property type="interactions" value="118"/>
</dbReference>
<dbReference type="OrthoDB" id="272624at2759"/>
<feature type="compositionally biased region" description="Polar residues" evidence="1">
    <location>
        <begin position="47"/>
        <end position="58"/>
    </location>
</feature>
<dbReference type="CDD" id="cd00167">
    <property type="entry name" value="SANT"/>
    <property type="match status" value="1"/>
</dbReference>
<dbReference type="Pfam" id="PF15963">
    <property type="entry name" value="Myb_DNA-bind_7"/>
    <property type="match status" value="1"/>
</dbReference>
<dbReference type="InterPro" id="IPR017174">
    <property type="entry name" value="Bdp1_fungi"/>
</dbReference>
<dbReference type="RefSeq" id="XP_718196.1">
    <property type="nucleotide sequence ID" value="XM_713103.1"/>
</dbReference>
<dbReference type="GO" id="GO:0070898">
    <property type="term" value="P:RNA polymerase III preinitiation complex assembly"/>
    <property type="evidence" value="ECO:0000318"/>
    <property type="project" value="GO_Central"/>
</dbReference>
<reference evidence="4 5" key="3">
    <citation type="journal article" date="2013" name="Genome Biol.">
        <title>Assembly of a phased diploid Candida albicans genome facilitates allele-specific measurements and provides a simple model for repeat and indel structure.</title>
        <authorList>
            <person name="Muzzey D."/>
            <person name="Schwartz K."/>
            <person name="Weissman J.S."/>
            <person name="Sherlock G."/>
        </authorList>
    </citation>
    <scope>NUCLEOTIDE SEQUENCE [LARGE SCALE GENOMIC DNA]</scope>
    <source>
        <strain evidence="5">SC5314 / ATCC MYA-2876</strain>
    </source>
</reference>
<dbReference type="PANTHER" id="PTHR22929:SF0">
    <property type="entry name" value="TRANSCRIPTION FACTOR TFIIIB COMPONENT B'' HOMOLOG"/>
    <property type="match status" value="1"/>
</dbReference>
<feature type="domain" description="SANT" evidence="2">
    <location>
        <begin position="502"/>
        <end position="553"/>
    </location>
</feature>
<feature type="compositionally biased region" description="Basic and acidic residues" evidence="1">
    <location>
        <begin position="243"/>
        <end position="265"/>
    </location>
</feature>
<dbReference type="EMBL" id="CP017630">
    <property type="protein sequence ID" value="AOW30903.1"/>
    <property type="molecule type" value="Genomic_DNA"/>
</dbReference>
<dbReference type="GeneID" id="3640137"/>
<dbReference type="Gene3D" id="1.10.10.60">
    <property type="entry name" value="Homeodomain-like"/>
    <property type="match status" value="1"/>
</dbReference>
<evidence type="ECO:0000259" key="2">
    <source>
        <dbReference type="PROSITE" id="PS51293"/>
    </source>
</evidence>
<keyword evidence="5" id="KW-1185">Reference proteome</keyword>
<evidence type="ECO:0000313" key="5">
    <source>
        <dbReference type="Proteomes" id="UP000000559"/>
    </source>
</evidence>
<dbReference type="CGD" id="CAL0000190298">
    <property type="gene designation" value="orf19.10063"/>
</dbReference>
<dbReference type="InterPro" id="IPR001005">
    <property type="entry name" value="SANT/Myb"/>
</dbReference>
<feature type="compositionally biased region" description="Basic residues" evidence="1">
    <location>
        <begin position="15"/>
        <end position="24"/>
    </location>
</feature>
<dbReference type="PANTHER" id="PTHR22929">
    <property type="entry name" value="RNA POLYMERASE III TRANSCRIPTION INITIATION FACTOR B"/>
    <property type="match status" value="1"/>
</dbReference>
<feature type="region of interest" description="Disordered" evidence="1">
    <location>
        <begin position="412"/>
        <end position="447"/>
    </location>
</feature>
<proteinExistence type="predicted"/>
<gene>
    <name evidence="4" type="ordered locus">CAALFM_CR01420WA</name>
    <name evidence="3" type="ordered locus">orf19.10063</name>
</gene>
<reference evidence="4 5" key="1">
    <citation type="journal article" date="2004" name="Proc. Natl. Acad. Sci. U.S.A.">
        <title>The diploid genome sequence of Candida albicans.</title>
        <authorList>
            <person name="Jones T."/>
            <person name="Federspiel N.A."/>
            <person name="Chibana H."/>
            <person name="Dungan J."/>
            <person name="Kalman S."/>
            <person name="Magee B.B."/>
            <person name="Newport G."/>
            <person name="Thorstenson Y.R."/>
            <person name="Agabian N."/>
            <person name="Magee P.T."/>
            <person name="Davis R.W."/>
            <person name="Scherer S."/>
        </authorList>
    </citation>
    <scope>NUCLEOTIDE SEQUENCE [LARGE SCALE GENOMIC DNA]</scope>
    <source>
        <strain evidence="5">SC5314 / ATCC MYA-2876</strain>
    </source>
</reference>
<sequence>MSSLVKKGGTSFTPKLKKVVRKKPVTAAKPPATPPATQVKEGDDDTSTVIFDTKNTSGVLAAGIETSTADVETSIATPASTQLPDSPKSKPAFRIGLTKTSSSDKSQKDNDIDPKDSSKQYANENENENENAIASSSEEDDDEDIFKPPVDPSKSRRQSITQRRLSNITASGLRSRSASISLHTADSNHVPAKIGIPVSKPTKRRRSSAQARSSKRVSTTQPAKPKAVVVPTVSTEPTSSSMDKSESSTREEKKPPKKSDIKGISDDFIVGIDPKTQKLTKFRRKGATKVKKESDSVKTENESVKPEGDEVKVEVLSDTDSIPEEPDNLITTVTHIHQIPKNINDEDADLFGEVDIDLEEVTMADLCKPTLRIGKVSTNFELVREAEQQLKQKKAQRRRDRELARLEGISLEDAIQKNEEQRRGNGDDVEKQDEEPKPDSLFDEEPQQAATSLQLTFTDGKIGFNEESAIVAKPRADITSRSVEKSNPFANPITSTTYSRRVFTDKWTSQELNQFYQALSMFGTDFSLISQLFPHRSRKQIKSKFNLEERRFPEVVELALRRKLPVDFEEYCANTKNDIKSLEYYNEELRKVRIEHEQSMNAIALEREKALKEDAEASRRREIEIRTGSKPMSRAEKLKELRKNETVVGSIDDVRKKRETNV</sequence>
<evidence type="ECO:0000313" key="4">
    <source>
        <dbReference type="EMBL" id="AOW30903.1"/>
    </source>
</evidence>
<feature type="compositionally biased region" description="Polar residues" evidence="1">
    <location>
        <begin position="158"/>
        <end position="187"/>
    </location>
</feature>
<dbReference type="GO" id="GO:0000126">
    <property type="term" value="C:transcription factor TFIIIB complex"/>
    <property type="evidence" value="ECO:0000318"/>
    <property type="project" value="GO_Central"/>
</dbReference>
<evidence type="ECO:0000256" key="1">
    <source>
        <dbReference type="SAM" id="MobiDB-lite"/>
    </source>
</evidence>
<feature type="compositionally biased region" description="Low complexity" evidence="1">
    <location>
        <begin position="208"/>
        <end position="242"/>
    </location>
</feature>
<dbReference type="GO" id="GO:0001156">
    <property type="term" value="F:TFIIIC-class transcription factor complex binding"/>
    <property type="evidence" value="ECO:0000318"/>
    <property type="project" value="GO_Central"/>
</dbReference>
<feature type="region of interest" description="Disordered" evidence="1">
    <location>
        <begin position="1"/>
        <end position="265"/>
    </location>
</feature>
<feature type="compositionally biased region" description="Basic and acidic residues" evidence="1">
    <location>
        <begin position="105"/>
        <end position="118"/>
    </location>
</feature>
<dbReference type="InParanoid" id="Q5A9D7"/>
<evidence type="ECO:0000313" key="3">
    <source>
        <dbReference type="CGD" id="CAL0000190298"/>
    </source>
</evidence>
<feature type="compositionally biased region" description="Polar residues" evidence="1">
    <location>
        <begin position="65"/>
        <end position="84"/>
    </location>
</feature>
<dbReference type="HOGENOM" id="CLU_021041_0_0_1"/>
<dbReference type="InterPro" id="IPR039467">
    <property type="entry name" value="TFIIIB_B''_Myb"/>
</dbReference>
<dbReference type="AlphaFoldDB" id="Q5A9D7"/>
<dbReference type="KEGG" id="cal:CAALFM_CR01420WA"/>
<feature type="compositionally biased region" description="Low complexity" evidence="1">
    <location>
        <begin position="25"/>
        <end position="39"/>
    </location>
</feature>
<dbReference type="Proteomes" id="UP000000559">
    <property type="component" value="Chromosome R"/>
</dbReference>
<reference evidence="4 5" key="2">
    <citation type="journal article" date="2007" name="Genome Biol.">
        <title>Assembly of the Candida albicans genome into sixteen supercontigs aligned on the eight chromosomes.</title>
        <authorList>
            <person name="van het Hoog M."/>
            <person name="Rast T.J."/>
            <person name="Martchenko M."/>
            <person name="Grindle S."/>
            <person name="Dignard D."/>
            <person name="Hogues H."/>
            <person name="Cuomo C."/>
            <person name="Berriman M."/>
            <person name="Scherer S."/>
            <person name="Magee B.B."/>
            <person name="Whiteway M."/>
            <person name="Chibana H."/>
            <person name="Nantel A."/>
            <person name="Magee P.T."/>
        </authorList>
    </citation>
    <scope>GENOME REANNOTATION</scope>
    <source>
        <strain evidence="5">SC5314 / ATCC MYA-2876</strain>
    </source>
</reference>
<feature type="region of interest" description="Disordered" evidence="1">
    <location>
        <begin position="282"/>
        <end position="311"/>
    </location>
</feature>